<keyword evidence="2" id="KW-1185">Reference proteome</keyword>
<evidence type="ECO:0000313" key="2">
    <source>
        <dbReference type="Proteomes" id="UP000215433"/>
    </source>
</evidence>
<proteinExistence type="predicted"/>
<protein>
    <submittedName>
        <fullName evidence="1">Uncharacterized protein</fullName>
    </submittedName>
</protein>
<accession>A0A229VUU6</accession>
<organism evidence="1 2">
    <name type="scientific">Bifidobacterium vansinderenii</name>
    <dbReference type="NCBI Taxonomy" id="1984871"/>
    <lineage>
        <taxon>Bacteria</taxon>
        <taxon>Bacillati</taxon>
        <taxon>Actinomycetota</taxon>
        <taxon>Actinomycetes</taxon>
        <taxon>Bifidobacteriales</taxon>
        <taxon>Bifidobacteriaceae</taxon>
        <taxon>Bifidobacterium</taxon>
    </lineage>
</organism>
<gene>
    <name evidence="1" type="ORF">Tam10B_2415</name>
</gene>
<dbReference type="EMBL" id="NEWD01000041">
    <property type="protein sequence ID" value="OXM99393.1"/>
    <property type="molecule type" value="Genomic_DNA"/>
</dbReference>
<reference evidence="1 2" key="1">
    <citation type="submission" date="2017-05" db="EMBL/GenBank/DDBJ databases">
        <title>Bifidobacterium vansinderenii sp. nov.</title>
        <authorList>
            <person name="Lugli G.A."/>
            <person name="Duranti S."/>
            <person name="Mangifesta M."/>
        </authorList>
    </citation>
    <scope>NUCLEOTIDE SEQUENCE [LARGE SCALE GENOMIC DNA]</scope>
    <source>
        <strain evidence="1 2">Tam10B</strain>
    </source>
</reference>
<dbReference type="RefSeq" id="WP_093961506.1">
    <property type="nucleotide sequence ID" value="NZ_NEWD01000041.1"/>
</dbReference>
<name>A0A229VUU6_9BIFI</name>
<dbReference type="AlphaFoldDB" id="A0A229VUU6"/>
<dbReference type="Proteomes" id="UP000215433">
    <property type="component" value="Unassembled WGS sequence"/>
</dbReference>
<evidence type="ECO:0000313" key="1">
    <source>
        <dbReference type="EMBL" id="OXM99393.1"/>
    </source>
</evidence>
<sequence length="148" mass="16520">MNNSNALYSITNTGTVNATDVTSHNVNENRNGTVNTDRNHMITLYRSNLLTGLIVVFHNGLVNPEQYHLDTPLALPPRSSLESTTSGTCRSPMFEATFIMMVWDQAERHSTMHNWQCCDGSAKDARMTYINVMILGTSLRPWLCAIAV</sequence>
<comment type="caution">
    <text evidence="1">The sequence shown here is derived from an EMBL/GenBank/DDBJ whole genome shotgun (WGS) entry which is preliminary data.</text>
</comment>